<proteinExistence type="predicted"/>
<dbReference type="RefSeq" id="WP_073051558.1">
    <property type="nucleotide sequence ID" value="NZ_FQUP01000001.1"/>
</dbReference>
<dbReference type="InterPro" id="IPR053146">
    <property type="entry name" value="QDO-like"/>
</dbReference>
<organism evidence="2 3">
    <name type="scientific">Kaistia soli DSM 19436</name>
    <dbReference type="NCBI Taxonomy" id="1122133"/>
    <lineage>
        <taxon>Bacteria</taxon>
        <taxon>Pseudomonadati</taxon>
        <taxon>Pseudomonadota</taxon>
        <taxon>Alphaproteobacteria</taxon>
        <taxon>Hyphomicrobiales</taxon>
        <taxon>Kaistiaceae</taxon>
        <taxon>Kaistia</taxon>
    </lineage>
</organism>
<sequence length="160" mass="16805">MTSLSATPVQSRAAPATVHLLGTLVTFRALAADTEGAFSLVEALTAPGQGTPPHLQRDDAEAFYVLEGEFEFMLAGTTARSGPGAFHYVPRGVPHGFRNPGDVPARMLIINLPGGLHENFFREAGDPVADGSVFPPMTAPDIPRLVAAAGRYGIEMLPPA</sequence>
<reference evidence="2 3" key="1">
    <citation type="submission" date="2016-11" db="EMBL/GenBank/DDBJ databases">
        <authorList>
            <person name="Jaros S."/>
            <person name="Januszkiewicz K."/>
            <person name="Wedrychowicz H."/>
        </authorList>
    </citation>
    <scope>NUCLEOTIDE SEQUENCE [LARGE SCALE GENOMIC DNA]</scope>
    <source>
        <strain evidence="2 3">DSM 19436</strain>
    </source>
</reference>
<dbReference type="AlphaFoldDB" id="A0A1M4W8R4"/>
<dbReference type="SUPFAM" id="SSF51182">
    <property type="entry name" value="RmlC-like cupins"/>
    <property type="match status" value="1"/>
</dbReference>
<dbReference type="Gene3D" id="2.60.120.10">
    <property type="entry name" value="Jelly Rolls"/>
    <property type="match status" value="1"/>
</dbReference>
<evidence type="ECO:0000259" key="1">
    <source>
        <dbReference type="Pfam" id="PF07883"/>
    </source>
</evidence>
<evidence type="ECO:0000313" key="2">
    <source>
        <dbReference type="EMBL" id="SHE77651.1"/>
    </source>
</evidence>
<dbReference type="Pfam" id="PF07883">
    <property type="entry name" value="Cupin_2"/>
    <property type="match status" value="1"/>
</dbReference>
<name>A0A1M4W8R4_9HYPH</name>
<feature type="domain" description="Cupin type-2" evidence="1">
    <location>
        <begin position="46"/>
        <end position="110"/>
    </location>
</feature>
<keyword evidence="3" id="KW-1185">Reference proteome</keyword>
<evidence type="ECO:0000313" key="3">
    <source>
        <dbReference type="Proteomes" id="UP000184485"/>
    </source>
</evidence>
<dbReference type="Proteomes" id="UP000184485">
    <property type="component" value="Unassembled WGS sequence"/>
</dbReference>
<protein>
    <submittedName>
        <fullName evidence="2">Cupin domain-containing protein</fullName>
    </submittedName>
</protein>
<accession>A0A1M4W8R4</accession>
<dbReference type="PANTHER" id="PTHR36440:SF1">
    <property type="entry name" value="PUTATIVE (AFU_ORTHOLOGUE AFUA_8G07350)-RELATED"/>
    <property type="match status" value="1"/>
</dbReference>
<dbReference type="InterPro" id="IPR014710">
    <property type="entry name" value="RmlC-like_jellyroll"/>
</dbReference>
<gene>
    <name evidence="2" type="ORF">SAMN02745157_0914</name>
</gene>
<dbReference type="InterPro" id="IPR011051">
    <property type="entry name" value="RmlC_Cupin_sf"/>
</dbReference>
<dbReference type="InterPro" id="IPR013096">
    <property type="entry name" value="Cupin_2"/>
</dbReference>
<dbReference type="STRING" id="1122133.SAMN02745157_0914"/>
<dbReference type="EMBL" id="FQUP01000001">
    <property type="protein sequence ID" value="SHE77651.1"/>
    <property type="molecule type" value="Genomic_DNA"/>
</dbReference>
<dbReference type="OrthoDB" id="6058at2"/>
<dbReference type="PANTHER" id="PTHR36440">
    <property type="entry name" value="PUTATIVE (AFU_ORTHOLOGUE AFUA_8G07350)-RELATED"/>
    <property type="match status" value="1"/>
</dbReference>